<dbReference type="AlphaFoldDB" id="A0A4R2LRA0"/>
<reference evidence="7 8" key="1">
    <citation type="submission" date="2019-03" db="EMBL/GenBank/DDBJ databases">
        <title>Genomic Encyclopedia of Type Strains, Phase IV (KMG-IV): sequencing the most valuable type-strain genomes for metagenomic binning, comparative biology and taxonomic classification.</title>
        <authorList>
            <person name="Goeker M."/>
        </authorList>
    </citation>
    <scope>NUCLEOTIDE SEQUENCE [LARGE SCALE GENOMIC DNA]</scope>
    <source>
        <strain evidence="7 8">DSM 28559</strain>
    </source>
</reference>
<sequence length="246" mass="26829">MKRIDVVGFGPGGYEYMTVQAIEAMKAADLIVGYTTYIDLIRGIFPDKTFLNTPMTREVERCKIALEEAGKGQQVALVSSGDSGIYGMAGIMLQVVQASGEDIPVRIIPGVTAASAGASMLGAPLMNDFAVISLSDLMVPLEQIMLRVKCAAEGDFVICLYNPKSRKRKDYLEKASDIVSNFRKPETPVGIVRRVGRENSSCELTTLKELNNAEVDMFTIVIIGNSTTYVRDGKMITPRGYVLKEV</sequence>
<comment type="pathway">
    <text evidence="1">Cofactor biosynthesis; adenosylcobalamin biosynthesis.</text>
</comment>
<keyword evidence="3 7" id="KW-0489">Methyltransferase</keyword>
<dbReference type="UniPathway" id="UPA00148"/>
<dbReference type="GO" id="GO:0009236">
    <property type="term" value="P:cobalamin biosynthetic process"/>
    <property type="evidence" value="ECO:0007669"/>
    <property type="project" value="UniProtKB-UniPathway"/>
</dbReference>
<evidence type="ECO:0000259" key="6">
    <source>
        <dbReference type="Pfam" id="PF00590"/>
    </source>
</evidence>
<dbReference type="Proteomes" id="UP000295711">
    <property type="component" value="Unassembled WGS sequence"/>
</dbReference>
<dbReference type="RefSeq" id="WP_132088111.1">
    <property type="nucleotide sequence ID" value="NZ_JANKAQ010000002.1"/>
</dbReference>
<feature type="domain" description="Tetrapyrrole methylase" evidence="6">
    <location>
        <begin position="6"/>
        <end position="210"/>
    </location>
</feature>
<dbReference type="InterPro" id="IPR006363">
    <property type="entry name" value="Cbl_synth_CobJ/CibH_dom"/>
</dbReference>
<evidence type="ECO:0000313" key="7">
    <source>
        <dbReference type="EMBL" id="TCO86626.1"/>
    </source>
</evidence>
<dbReference type="SUPFAM" id="SSF53790">
    <property type="entry name" value="Tetrapyrrole methylase"/>
    <property type="match status" value="1"/>
</dbReference>
<evidence type="ECO:0000313" key="8">
    <source>
        <dbReference type="Proteomes" id="UP000295711"/>
    </source>
</evidence>
<keyword evidence="8" id="KW-1185">Reference proteome</keyword>
<evidence type="ECO:0000256" key="4">
    <source>
        <dbReference type="ARBA" id="ARBA00022679"/>
    </source>
</evidence>
<dbReference type="InterPro" id="IPR051810">
    <property type="entry name" value="Precorrin_MeTrfase"/>
</dbReference>
<evidence type="ECO:0000256" key="1">
    <source>
        <dbReference type="ARBA" id="ARBA00004953"/>
    </source>
</evidence>
<organism evidence="7 8">
    <name type="scientific">Frisingicoccus caecimuris</name>
    <dbReference type="NCBI Taxonomy" id="1796636"/>
    <lineage>
        <taxon>Bacteria</taxon>
        <taxon>Bacillati</taxon>
        <taxon>Bacillota</taxon>
        <taxon>Clostridia</taxon>
        <taxon>Lachnospirales</taxon>
        <taxon>Lachnospiraceae</taxon>
        <taxon>Frisingicoccus</taxon>
    </lineage>
</organism>
<dbReference type="Gene3D" id="3.40.1010.10">
    <property type="entry name" value="Cobalt-precorrin-4 Transmethylase, Domain 1"/>
    <property type="match status" value="1"/>
</dbReference>
<proteinExistence type="predicted"/>
<dbReference type="InterPro" id="IPR000878">
    <property type="entry name" value="4pyrrol_Mease"/>
</dbReference>
<keyword evidence="5" id="KW-0949">S-adenosyl-L-methionine</keyword>
<dbReference type="GO" id="GO:0032259">
    <property type="term" value="P:methylation"/>
    <property type="evidence" value="ECO:0007669"/>
    <property type="project" value="UniProtKB-KW"/>
</dbReference>
<dbReference type="EMBL" id="SLXA01000001">
    <property type="protein sequence ID" value="TCO86626.1"/>
    <property type="molecule type" value="Genomic_DNA"/>
</dbReference>
<dbReference type="InterPro" id="IPR014776">
    <property type="entry name" value="4pyrrole_Mease_sub2"/>
</dbReference>
<dbReference type="CDD" id="cd11646">
    <property type="entry name" value="Precorrin_3B_C17_MT"/>
    <property type="match status" value="1"/>
</dbReference>
<name>A0A4R2LRA0_9FIRM</name>
<evidence type="ECO:0000256" key="5">
    <source>
        <dbReference type="ARBA" id="ARBA00022691"/>
    </source>
</evidence>
<dbReference type="OrthoDB" id="9772960at2"/>
<keyword evidence="4 7" id="KW-0808">Transferase</keyword>
<keyword evidence="2" id="KW-0169">Cobalamin biosynthesis</keyword>
<dbReference type="Gene3D" id="3.30.950.10">
    <property type="entry name" value="Methyltransferase, Cobalt-precorrin-4 Transmethylase, Domain 2"/>
    <property type="match status" value="1"/>
</dbReference>
<gene>
    <name evidence="7" type="ORF">EV212_101419</name>
</gene>
<accession>A0A4R2LRA0</accession>
<comment type="caution">
    <text evidence="7">The sequence shown here is derived from an EMBL/GenBank/DDBJ whole genome shotgun (WGS) entry which is preliminary data.</text>
</comment>
<evidence type="ECO:0000256" key="3">
    <source>
        <dbReference type="ARBA" id="ARBA00022603"/>
    </source>
</evidence>
<dbReference type="InterPro" id="IPR035996">
    <property type="entry name" value="4pyrrol_Methylase_sf"/>
</dbReference>
<protein>
    <submittedName>
        <fullName evidence="7">Precorrin-3B C17-methyltransferase</fullName>
    </submittedName>
</protein>
<dbReference type="Pfam" id="PF00590">
    <property type="entry name" value="TP_methylase"/>
    <property type="match status" value="1"/>
</dbReference>
<dbReference type="GO" id="GO:0008168">
    <property type="term" value="F:methyltransferase activity"/>
    <property type="evidence" value="ECO:0007669"/>
    <property type="project" value="UniProtKB-KW"/>
</dbReference>
<dbReference type="NCBIfam" id="TIGR01466">
    <property type="entry name" value="cobJ_cbiH"/>
    <property type="match status" value="1"/>
</dbReference>
<evidence type="ECO:0000256" key="2">
    <source>
        <dbReference type="ARBA" id="ARBA00022573"/>
    </source>
</evidence>
<dbReference type="PANTHER" id="PTHR47036:SF1">
    <property type="entry name" value="COBALT-FACTOR III C(17)-METHYLTRANSFERASE-RELATED"/>
    <property type="match status" value="1"/>
</dbReference>
<dbReference type="InterPro" id="IPR014777">
    <property type="entry name" value="4pyrrole_Mease_sub1"/>
</dbReference>
<dbReference type="PANTHER" id="PTHR47036">
    <property type="entry name" value="COBALT-FACTOR III C(17)-METHYLTRANSFERASE-RELATED"/>
    <property type="match status" value="1"/>
</dbReference>